<evidence type="ECO:0000256" key="1">
    <source>
        <dbReference type="SAM" id="MobiDB-lite"/>
    </source>
</evidence>
<reference evidence="2" key="1">
    <citation type="submission" date="2021-02" db="EMBL/GenBank/DDBJ databases">
        <authorList>
            <person name="Nowell W R."/>
        </authorList>
    </citation>
    <scope>NUCLEOTIDE SEQUENCE</scope>
</reference>
<comment type="caution">
    <text evidence="2">The sequence shown here is derived from an EMBL/GenBank/DDBJ whole genome shotgun (WGS) entry which is preliminary data.</text>
</comment>
<dbReference type="AlphaFoldDB" id="A0A815T3B7"/>
<dbReference type="Proteomes" id="UP000681722">
    <property type="component" value="Unassembled WGS sequence"/>
</dbReference>
<organism evidence="2 4">
    <name type="scientific">Didymodactylos carnosus</name>
    <dbReference type="NCBI Taxonomy" id="1234261"/>
    <lineage>
        <taxon>Eukaryota</taxon>
        <taxon>Metazoa</taxon>
        <taxon>Spiralia</taxon>
        <taxon>Gnathifera</taxon>
        <taxon>Rotifera</taxon>
        <taxon>Eurotatoria</taxon>
        <taxon>Bdelloidea</taxon>
        <taxon>Philodinida</taxon>
        <taxon>Philodinidae</taxon>
        <taxon>Didymodactylos</taxon>
    </lineage>
</organism>
<accession>A0A815T3B7</accession>
<evidence type="ECO:0000313" key="4">
    <source>
        <dbReference type="Proteomes" id="UP000663829"/>
    </source>
</evidence>
<dbReference type="Proteomes" id="UP000663829">
    <property type="component" value="Unassembled WGS sequence"/>
</dbReference>
<protein>
    <submittedName>
        <fullName evidence="2">Uncharacterized protein</fullName>
    </submittedName>
</protein>
<evidence type="ECO:0000313" key="2">
    <source>
        <dbReference type="EMBL" id="CAF1498337.1"/>
    </source>
</evidence>
<gene>
    <name evidence="2" type="ORF">GPM918_LOCUS36566</name>
    <name evidence="3" type="ORF">SRO942_LOCUS37309</name>
</gene>
<evidence type="ECO:0000313" key="3">
    <source>
        <dbReference type="EMBL" id="CAF4360414.1"/>
    </source>
</evidence>
<dbReference type="EMBL" id="CAJOBC010087743">
    <property type="protein sequence ID" value="CAF4360414.1"/>
    <property type="molecule type" value="Genomic_DNA"/>
</dbReference>
<dbReference type="EMBL" id="CAJNOQ010022233">
    <property type="protein sequence ID" value="CAF1498337.1"/>
    <property type="molecule type" value="Genomic_DNA"/>
</dbReference>
<proteinExistence type="predicted"/>
<sequence>MLGFMHATIPMPSASVLDVLISLGYLVAQRIIYSYILSLSAASNYEKDDEIYTDEEVYSRGLRDSSSPGPAGLFTGPGPRGLWDGPVELLIGPRSGFFENSLV</sequence>
<name>A0A815T3B7_9BILA</name>
<feature type="region of interest" description="Disordered" evidence="1">
    <location>
        <begin position="59"/>
        <end position="80"/>
    </location>
</feature>
<keyword evidence="4" id="KW-1185">Reference proteome</keyword>